<dbReference type="GeneID" id="54462666"/>
<name>A0A6A6Z1H1_9PEZI</name>
<dbReference type="OrthoDB" id="1022638at2759"/>
<dbReference type="RefSeq" id="XP_033581804.1">
    <property type="nucleotide sequence ID" value="XM_033721773.1"/>
</dbReference>
<accession>A0A6A6Z1H1</accession>
<gene>
    <name evidence="2 4" type="ORF">BDZ99DRAFT_472212</name>
</gene>
<evidence type="ECO:0008006" key="5">
    <source>
        <dbReference type="Google" id="ProtNLM"/>
    </source>
</evidence>
<evidence type="ECO:0000313" key="2">
    <source>
        <dbReference type="EMBL" id="KAF2814840.1"/>
    </source>
</evidence>
<dbReference type="Proteomes" id="UP000504636">
    <property type="component" value="Unplaced"/>
</dbReference>
<feature type="region of interest" description="Disordered" evidence="1">
    <location>
        <begin position="115"/>
        <end position="136"/>
    </location>
</feature>
<evidence type="ECO:0000313" key="3">
    <source>
        <dbReference type="Proteomes" id="UP000504636"/>
    </source>
</evidence>
<evidence type="ECO:0000256" key="1">
    <source>
        <dbReference type="SAM" id="MobiDB-lite"/>
    </source>
</evidence>
<dbReference type="AlphaFoldDB" id="A0A6A6Z1H1"/>
<organism evidence="2">
    <name type="scientific">Mytilinidion resinicola</name>
    <dbReference type="NCBI Taxonomy" id="574789"/>
    <lineage>
        <taxon>Eukaryota</taxon>
        <taxon>Fungi</taxon>
        <taxon>Dikarya</taxon>
        <taxon>Ascomycota</taxon>
        <taxon>Pezizomycotina</taxon>
        <taxon>Dothideomycetes</taxon>
        <taxon>Pleosporomycetidae</taxon>
        <taxon>Mytilinidiales</taxon>
        <taxon>Mytilinidiaceae</taxon>
        <taxon>Mytilinidion</taxon>
    </lineage>
</organism>
<dbReference type="EMBL" id="MU003694">
    <property type="protein sequence ID" value="KAF2814840.1"/>
    <property type="molecule type" value="Genomic_DNA"/>
</dbReference>
<keyword evidence="3" id="KW-1185">Reference proteome</keyword>
<sequence>MRPTDIKDSIVRHVKYFRSVSLLSHHFPPLTYHRSQRRSHRIPRRRVPSPAILLSPRAHPPQELLKIHPSRPQRTLEGKSDERLITFPTDDPDVFALYVGYLYIGKIAPELTHLEPRPGDNNAEGNVADTEDDSDVEATKPKIWGGAIVELLCDLYILGDKLMDVAFRNTVLDALVEFYNA</sequence>
<evidence type="ECO:0000313" key="4">
    <source>
        <dbReference type="RefSeq" id="XP_033581804.1"/>
    </source>
</evidence>
<protein>
    <recommendedName>
        <fullName evidence="5">BTB domain-containing protein</fullName>
    </recommendedName>
</protein>
<reference evidence="2 4" key="1">
    <citation type="journal article" date="2020" name="Stud. Mycol.">
        <title>101 Dothideomycetes genomes: a test case for predicting lifestyles and emergence of pathogens.</title>
        <authorList>
            <person name="Haridas S."/>
            <person name="Albert R."/>
            <person name="Binder M."/>
            <person name="Bloem J."/>
            <person name="Labutti K."/>
            <person name="Salamov A."/>
            <person name="Andreopoulos B."/>
            <person name="Baker S."/>
            <person name="Barry K."/>
            <person name="Bills G."/>
            <person name="Bluhm B."/>
            <person name="Cannon C."/>
            <person name="Castanera R."/>
            <person name="Culley D."/>
            <person name="Daum C."/>
            <person name="Ezra D."/>
            <person name="Gonzalez J."/>
            <person name="Henrissat B."/>
            <person name="Kuo A."/>
            <person name="Liang C."/>
            <person name="Lipzen A."/>
            <person name="Lutzoni F."/>
            <person name="Magnuson J."/>
            <person name="Mondo S."/>
            <person name="Nolan M."/>
            <person name="Ohm R."/>
            <person name="Pangilinan J."/>
            <person name="Park H.-J."/>
            <person name="Ramirez L."/>
            <person name="Alfaro M."/>
            <person name="Sun H."/>
            <person name="Tritt A."/>
            <person name="Yoshinaga Y."/>
            <person name="Zwiers L.-H."/>
            <person name="Turgeon B."/>
            <person name="Goodwin S."/>
            <person name="Spatafora J."/>
            <person name="Crous P."/>
            <person name="Grigoriev I."/>
        </authorList>
    </citation>
    <scope>NUCLEOTIDE SEQUENCE</scope>
    <source>
        <strain evidence="2 4">CBS 304.34</strain>
    </source>
</reference>
<reference evidence="4" key="2">
    <citation type="submission" date="2020-04" db="EMBL/GenBank/DDBJ databases">
        <authorList>
            <consortium name="NCBI Genome Project"/>
        </authorList>
    </citation>
    <scope>NUCLEOTIDE SEQUENCE</scope>
    <source>
        <strain evidence="4">CBS 304.34</strain>
    </source>
</reference>
<reference evidence="4" key="3">
    <citation type="submission" date="2025-04" db="UniProtKB">
        <authorList>
            <consortium name="RefSeq"/>
        </authorList>
    </citation>
    <scope>IDENTIFICATION</scope>
    <source>
        <strain evidence="4">CBS 304.34</strain>
    </source>
</reference>
<proteinExistence type="predicted"/>